<dbReference type="VEuPathDB" id="FungiDB:F4678DRAFT_350438"/>
<evidence type="ECO:0000256" key="2">
    <source>
        <dbReference type="SAM" id="Phobius"/>
    </source>
</evidence>
<feature type="region of interest" description="Disordered" evidence="1">
    <location>
        <begin position="386"/>
        <end position="558"/>
    </location>
</feature>
<gene>
    <name evidence="3" type="ORF">NPX13_g4989</name>
</gene>
<sequence>MVAATREASSYNHGAEPSIEVASSTFERELLSRRAVLDEVESLRVTEEQMGAEIHPTTTADPTNKPVERDLSILQTPTPTATPPIRRRLDDGQIQALSSQLQSLSQSATQAISSVSSSASSMLSLISQSAQSVRQSADQAAQSADQANRELSQTRSSASSAVSAANARASDQLSQSLASMSSRISSAQSSASDAISSARVAASQFAASQIQAAQVGATDVTGDTNPQMNQAQPTSISTTNLAIIVVVSIIGTAAVSTASACLFLRYRQKRKPSRLEEAQAGEEKKYAKAIAVRGTLSPRFPRFGGPFKSPENEFRLPDLSPLIESKRAQREKRDNIGSAVSDYGEQGETSGTGRQAETIEPVQPSAFRLQKDNGVSNATTVRLIRVNSEKSKAESSAAIQETPTEPVPPPPILTAPDRSPALPQLSPQASTSVNQSQRENRPPSERLISARSTRTLDTETPGWRPPTISAENNRNRYRFRDSSDLESAEPTPTNLPRQATGSRIDMTRTTSLGLPKNARGTFATFPRIRNPAERESMMNRGRPNLDSRVSRLGESRRG</sequence>
<evidence type="ECO:0000313" key="4">
    <source>
        <dbReference type="Proteomes" id="UP001148614"/>
    </source>
</evidence>
<feature type="compositionally biased region" description="Basic and acidic residues" evidence="1">
    <location>
        <begin position="530"/>
        <end position="558"/>
    </location>
</feature>
<feature type="compositionally biased region" description="Basic and acidic residues" evidence="1">
    <location>
        <begin position="324"/>
        <end position="335"/>
    </location>
</feature>
<dbReference type="Proteomes" id="UP001148614">
    <property type="component" value="Unassembled WGS sequence"/>
</dbReference>
<feature type="transmembrane region" description="Helical" evidence="2">
    <location>
        <begin position="241"/>
        <end position="264"/>
    </location>
</feature>
<reference evidence="3" key="1">
    <citation type="submission" date="2022-07" db="EMBL/GenBank/DDBJ databases">
        <title>Genome Sequence of Xylaria arbuscula.</title>
        <authorList>
            <person name="Buettner E."/>
        </authorList>
    </citation>
    <scope>NUCLEOTIDE SEQUENCE</scope>
    <source>
        <strain evidence="3">VT107</strain>
    </source>
</reference>
<protein>
    <recommendedName>
        <fullName evidence="5">Transmembrane protein</fullName>
    </recommendedName>
</protein>
<feature type="region of interest" description="Disordered" evidence="1">
    <location>
        <begin position="301"/>
        <end position="358"/>
    </location>
</feature>
<comment type="caution">
    <text evidence="3">The sequence shown here is derived from an EMBL/GenBank/DDBJ whole genome shotgun (WGS) entry which is preliminary data.</text>
</comment>
<keyword evidence="2" id="KW-0812">Transmembrane</keyword>
<feature type="compositionally biased region" description="Low complexity" evidence="1">
    <location>
        <begin position="394"/>
        <end position="404"/>
    </location>
</feature>
<keyword evidence="4" id="KW-1185">Reference proteome</keyword>
<feature type="compositionally biased region" description="Polar residues" evidence="1">
    <location>
        <begin position="425"/>
        <end position="437"/>
    </location>
</feature>
<evidence type="ECO:0008006" key="5">
    <source>
        <dbReference type="Google" id="ProtNLM"/>
    </source>
</evidence>
<accession>A0A9W8NFF6</accession>
<dbReference type="EMBL" id="JANPWZ010000751">
    <property type="protein sequence ID" value="KAJ3572604.1"/>
    <property type="molecule type" value="Genomic_DNA"/>
</dbReference>
<keyword evidence="2" id="KW-1133">Transmembrane helix</keyword>
<evidence type="ECO:0000313" key="3">
    <source>
        <dbReference type="EMBL" id="KAJ3572604.1"/>
    </source>
</evidence>
<organism evidence="3 4">
    <name type="scientific">Xylaria arbuscula</name>
    <dbReference type="NCBI Taxonomy" id="114810"/>
    <lineage>
        <taxon>Eukaryota</taxon>
        <taxon>Fungi</taxon>
        <taxon>Dikarya</taxon>
        <taxon>Ascomycota</taxon>
        <taxon>Pezizomycotina</taxon>
        <taxon>Sordariomycetes</taxon>
        <taxon>Xylariomycetidae</taxon>
        <taxon>Xylariales</taxon>
        <taxon>Xylariaceae</taxon>
        <taxon>Xylaria</taxon>
    </lineage>
</organism>
<feature type="region of interest" description="Disordered" evidence="1">
    <location>
        <begin position="47"/>
        <end position="86"/>
    </location>
</feature>
<feature type="compositionally biased region" description="Low complexity" evidence="1">
    <location>
        <begin position="136"/>
        <end position="146"/>
    </location>
</feature>
<feature type="region of interest" description="Disordered" evidence="1">
    <location>
        <begin position="136"/>
        <end position="163"/>
    </location>
</feature>
<feature type="region of interest" description="Disordered" evidence="1">
    <location>
        <begin position="1"/>
        <end position="22"/>
    </location>
</feature>
<name>A0A9W8NFF6_9PEZI</name>
<evidence type="ECO:0000256" key="1">
    <source>
        <dbReference type="SAM" id="MobiDB-lite"/>
    </source>
</evidence>
<dbReference type="AlphaFoldDB" id="A0A9W8NFF6"/>
<keyword evidence="2" id="KW-0472">Membrane</keyword>
<feature type="compositionally biased region" description="Polar residues" evidence="1">
    <location>
        <begin position="490"/>
        <end position="512"/>
    </location>
</feature>
<proteinExistence type="predicted"/>